<dbReference type="Pfam" id="PF00926">
    <property type="entry name" value="DHBP_synthase"/>
    <property type="match status" value="1"/>
</dbReference>
<keyword evidence="12 18" id="KW-0460">Magnesium</keyword>
<dbReference type="GO" id="GO:0008686">
    <property type="term" value="F:3,4-dihydroxy-2-butanone-4-phosphate synthase activity"/>
    <property type="evidence" value="ECO:0007669"/>
    <property type="project" value="UniProtKB-EC"/>
</dbReference>
<feature type="binding site" evidence="18">
    <location>
        <position position="148"/>
    </location>
    <ligand>
        <name>Mg(2+)</name>
        <dbReference type="ChEBI" id="CHEBI:18420"/>
        <label>2</label>
    </ligand>
</feature>
<feature type="binding site" evidence="18">
    <location>
        <position position="169"/>
    </location>
    <ligand>
        <name>D-ribulose 5-phosphate</name>
        <dbReference type="ChEBI" id="CHEBI:58121"/>
    </ligand>
</feature>
<evidence type="ECO:0000256" key="8">
    <source>
        <dbReference type="ARBA" id="ARBA00022723"/>
    </source>
</evidence>
<evidence type="ECO:0000256" key="18">
    <source>
        <dbReference type="HAMAP-Rule" id="MF_01283"/>
    </source>
</evidence>
<dbReference type="Gene3D" id="3.90.870.10">
    <property type="entry name" value="DHBP synthase"/>
    <property type="match status" value="1"/>
</dbReference>
<evidence type="ECO:0000256" key="7">
    <source>
        <dbReference type="ARBA" id="ARBA00022619"/>
    </source>
</evidence>
<feature type="site" description="Essential for DHBP synthase activity" evidence="18">
    <location>
        <position position="131"/>
    </location>
</feature>
<keyword evidence="16 18" id="KW-0511">Multifunctional enzyme</keyword>
<comment type="catalytic activity">
    <reaction evidence="17 18">
        <text>GTP + 4 H2O = 2,5-diamino-6-hydroxy-4-(5-phosphoribosylamino)-pyrimidine + formate + 2 phosphate + 3 H(+)</text>
        <dbReference type="Rhea" id="RHEA:23704"/>
        <dbReference type="ChEBI" id="CHEBI:15377"/>
        <dbReference type="ChEBI" id="CHEBI:15378"/>
        <dbReference type="ChEBI" id="CHEBI:15740"/>
        <dbReference type="ChEBI" id="CHEBI:37565"/>
        <dbReference type="ChEBI" id="CHEBI:43474"/>
        <dbReference type="ChEBI" id="CHEBI:58614"/>
        <dbReference type="EC" id="3.5.4.25"/>
    </reaction>
</comment>
<dbReference type="SUPFAM" id="SSF142695">
    <property type="entry name" value="RibA-like"/>
    <property type="match status" value="1"/>
</dbReference>
<gene>
    <name evidence="18" type="primary">ribBA</name>
    <name evidence="20" type="ORF">L0U89_15915</name>
</gene>
<comment type="function">
    <text evidence="18">Catalyzes the conversion of GTP to 2,5-diamino-6-ribosylamino-4(3H)-pyrimidinone 5'-phosphate (DARP), formate and pyrophosphate.</text>
</comment>
<comment type="similarity">
    <text evidence="6 18">In the C-terminal section; belongs to the GTP cyclohydrolase II family.</text>
</comment>
<evidence type="ECO:0000256" key="13">
    <source>
        <dbReference type="ARBA" id="ARBA00023134"/>
    </source>
</evidence>
<comment type="similarity">
    <text evidence="5 18">In the N-terminal section; belongs to the DHBP synthase family.</text>
</comment>
<feature type="binding site" evidence="18">
    <location>
        <position position="322"/>
    </location>
    <ligand>
        <name>GTP</name>
        <dbReference type="ChEBI" id="CHEBI:37565"/>
    </ligand>
</feature>
<comment type="cofactor">
    <cofactor evidence="18">
        <name>Mg(2+)</name>
        <dbReference type="ChEBI" id="CHEBI:18420"/>
    </cofactor>
    <cofactor evidence="18">
        <name>Mn(2+)</name>
        <dbReference type="ChEBI" id="CHEBI:29035"/>
    </cofactor>
    <text evidence="18">Binds 2 divalent metal cations per subunit. Magnesium or manganese.</text>
</comment>
<accession>A0ABS9BWV2</accession>
<evidence type="ECO:0000256" key="16">
    <source>
        <dbReference type="ARBA" id="ARBA00023268"/>
    </source>
</evidence>
<name>A0ABS9BWV2_9BACT</name>
<dbReference type="PANTHER" id="PTHR21327">
    <property type="entry name" value="GTP CYCLOHYDROLASE II-RELATED"/>
    <property type="match status" value="1"/>
</dbReference>
<keyword evidence="14 18" id="KW-0464">Manganese</keyword>
<dbReference type="InterPro" id="IPR032677">
    <property type="entry name" value="GTP_cyclohydro_II"/>
</dbReference>
<comment type="caution">
    <text evidence="20">The sequence shown here is derived from an EMBL/GenBank/DDBJ whole genome shotgun (WGS) entry which is preliminary data.</text>
</comment>
<feature type="binding site" evidence="18">
    <location>
        <position position="273"/>
    </location>
    <ligand>
        <name>Zn(2+)</name>
        <dbReference type="ChEBI" id="CHEBI:29105"/>
        <note>catalytic</note>
    </ligand>
</feature>
<dbReference type="RefSeq" id="WP_234862421.1">
    <property type="nucleotide sequence ID" value="NZ_JAKEVZ010000013.1"/>
</dbReference>
<feature type="binding site" evidence="18">
    <location>
        <position position="278"/>
    </location>
    <ligand>
        <name>GTP</name>
        <dbReference type="ChEBI" id="CHEBI:37565"/>
    </ligand>
</feature>
<dbReference type="Proteomes" id="UP001201449">
    <property type="component" value="Unassembled WGS sequence"/>
</dbReference>
<reference evidence="20 21" key="1">
    <citation type="submission" date="2022-01" db="EMBL/GenBank/DDBJ databases">
        <title>Mariniradius saccharolyticus sp. nov., isolated from sediment of a river.</title>
        <authorList>
            <person name="Liu H."/>
        </authorList>
    </citation>
    <scope>NUCLEOTIDE SEQUENCE [LARGE SCALE GENOMIC DNA]</scope>
    <source>
        <strain evidence="20 21">RY-2</strain>
    </source>
</reference>
<comment type="cofactor">
    <cofactor evidence="18">
        <name>Zn(2+)</name>
        <dbReference type="ChEBI" id="CHEBI:29105"/>
    </cofactor>
    <text evidence="18">Binds 1 zinc ion per subunit.</text>
</comment>
<feature type="active site" description="Proton acceptor; for GTP cyclohydrolase activity" evidence="18">
    <location>
        <position position="334"/>
    </location>
</feature>
<evidence type="ECO:0000256" key="10">
    <source>
        <dbReference type="ARBA" id="ARBA00022801"/>
    </source>
</evidence>
<dbReference type="InterPro" id="IPR017945">
    <property type="entry name" value="DHBP_synth_RibB-like_a/b_dom"/>
</dbReference>
<evidence type="ECO:0000256" key="5">
    <source>
        <dbReference type="ARBA" id="ARBA00005520"/>
    </source>
</evidence>
<dbReference type="InterPro" id="IPR000926">
    <property type="entry name" value="RibA"/>
</dbReference>
<comment type="function">
    <text evidence="2 18">Catalyzes the conversion of D-ribulose 5-phosphate to formate and 3,4-dihydroxy-2-butanone 4-phosphate.</text>
</comment>
<feature type="binding site" evidence="18">
    <location>
        <position position="32"/>
    </location>
    <ligand>
        <name>Mg(2+)</name>
        <dbReference type="ChEBI" id="CHEBI:18420"/>
        <label>2</label>
    </ligand>
</feature>
<feature type="site" description="Essential for DHBP synthase activity" evidence="18">
    <location>
        <position position="169"/>
    </location>
</feature>
<comment type="pathway">
    <text evidence="4 18">Cofactor biosynthesis; riboflavin biosynthesis; 2-hydroxy-3-oxobutyl phosphate from D-ribulose 5-phosphate: step 1/1.</text>
</comment>
<dbReference type="NCBIfam" id="NF001591">
    <property type="entry name" value="PRK00393.1"/>
    <property type="match status" value="1"/>
</dbReference>
<evidence type="ECO:0000256" key="3">
    <source>
        <dbReference type="ARBA" id="ARBA00004853"/>
    </source>
</evidence>
<feature type="region of interest" description="GTP cyclohydrolase II" evidence="18">
    <location>
        <begin position="207"/>
        <end position="407"/>
    </location>
</feature>
<feature type="binding site" evidence="18">
    <location>
        <begin position="257"/>
        <end position="261"/>
    </location>
    <ligand>
        <name>GTP</name>
        <dbReference type="ChEBI" id="CHEBI:37565"/>
    </ligand>
</feature>
<evidence type="ECO:0000256" key="17">
    <source>
        <dbReference type="ARBA" id="ARBA00049295"/>
    </source>
</evidence>
<dbReference type="SUPFAM" id="SSF55821">
    <property type="entry name" value="YrdC/RibB"/>
    <property type="match status" value="1"/>
</dbReference>
<feature type="binding site" evidence="18">
    <location>
        <position position="262"/>
    </location>
    <ligand>
        <name>Zn(2+)</name>
        <dbReference type="ChEBI" id="CHEBI:29105"/>
        <note>catalytic</note>
    </ligand>
</feature>
<keyword evidence="7 18" id="KW-0686">Riboflavin biosynthesis</keyword>
<evidence type="ECO:0000256" key="12">
    <source>
        <dbReference type="ARBA" id="ARBA00022842"/>
    </source>
</evidence>
<comment type="pathway">
    <text evidence="3 18">Cofactor biosynthesis; riboflavin biosynthesis; 5-amino-6-(D-ribitylamino)uracil from GTP: step 1/4.</text>
</comment>
<comment type="catalytic activity">
    <reaction evidence="1 18">
        <text>D-ribulose 5-phosphate = (2S)-2-hydroxy-3-oxobutyl phosphate + formate + H(+)</text>
        <dbReference type="Rhea" id="RHEA:18457"/>
        <dbReference type="ChEBI" id="CHEBI:15378"/>
        <dbReference type="ChEBI" id="CHEBI:15740"/>
        <dbReference type="ChEBI" id="CHEBI:58121"/>
        <dbReference type="ChEBI" id="CHEBI:58830"/>
        <dbReference type="EC" id="4.1.99.12"/>
    </reaction>
</comment>
<dbReference type="EC" id="4.1.99.12" evidence="18"/>
<keyword evidence="11 18" id="KW-0862">Zinc</keyword>
<feature type="binding site" evidence="18">
    <location>
        <position position="275"/>
    </location>
    <ligand>
        <name>Zn(2+)</name>
        <dbReference type="ChEBI" id="CHEBI:29105"/>
        <note>catalytic</note>
    </ligand>
</feature>
<feature type="active site" description="Nucleophile; for GTP cyclohydrolase activity" evidence="18">
    <location>
        <position position="336"/>
    </location>
</feature>
<feature type="binding site" evidence="18">
    <location>
        <position position="36"/>
    </location>
    <ligand>
        <name>D-ribulose 5-phosphate</name>
        <dbReference type="ChEBI" id="CHEBI:58121"/>
    </ligand>
</feature>
<evidence type="ECO:0000256" key="4">
    <source>
        <dbReference type="ARBA" id="ARBA00004904"/>
    </source>
</evidence>
<dbReference type="EMBL" id="JAKEVZ010000013">
    <property type="protein sequence ID" value="MCF1752546.1"/>
    <property type="molecule type" value="Genomic_DNA"/>
</dbReference>
<dbReference type="NCBIfam" id="TIGR00505">
    <property type="entry name" value="ribA"/>
    <property type="match status" value="1"/>
</dbReference>
<feature type="binding site" evidence="18">
    <location>
        <position position="362"/>
    </location>
    <ligand>
        <name>GTP</name>
        <dbReference type="ChEBI" id="CHEBI:37565"/>
    </ligand>
</feature>
<protein>
    <recommendedName>
        <fullName evidence="18">Riboflavin biosynthesis protein RibBA</fullName>
    </recommendedName>
    <domain>
        <recommendedName>
            <fullName evidence="18">3,4-dihydroxy-2-butanone 4-phosphate synthase</fullName>
            <shortName evidence="18">DHBP synthase</shortName>
            <ecNumber evidence="18">4.1.99.12</ecNumber>
        </recommendedName>
    </domain>
    <domain>
        <recommendedName>
            <fullName evidence="18">GTP cyclohydrolase-2</fullName>
            <ecNumber evidence="18">3.5.4.25</ecNumber>
        </recommendedName>
        <alternativeName>
            <fullName evidence="18">GTP cyclohydrolase II</fullName>
        </alternativeName>
    </domain>
</protein>
<feature type="binding site" evidence="18">
    <location>
        <begin position="145"/>
        <end position="149"/>
    </location>
    <ligand>
        <name>D-ribulose 5-phosphate</name>
        <dbReference type="ChEBI" id="CHEBI:58121"/>
    </ligand>
</feature>
<keyword evidence="10 18" id="KW-0378">Hydrolase</keyword>
<evidence type="ECO:0000256" key="9">
    <source>
        <dbReference type="ARBA" id="ARBA00022741"/>
    </source>
</evidence>
<dbReference type="Gene3D" id="3.40.50.10990">
    <property type="entry name" value="GTP cyclohydrolase II"/>
    <property type="match status" value="1"/>
</dbReference>
<dbReference type="HAMAP" id="MF_00179">
    <property type="entry name" value="RibA"/>
    <property type="match status" value="1"/>
</dbReference>
<evidence type="ECO:0000256" key="11">
    <source>
        <dbReference type="ARBA" id="ARBA00022833"/>
    </source>
</evidence>
<dbReference type="EC" id="3.5.4.25" evidence="18"/>
<dbReference type="NCBIfam" id="NF006803">
    <property type="entry name" value="PRK09311.1"/>
    <property type="match status" value="1"/>
</dbReference>
<evidence type="ECO:0000256" key="15">
    <source>
        <dbReference type="ARBA" id="ARBA00023239"/>
    </source>
</evidence>
<evidence type="ECO:0000313" key="20">
    <source>
        <dbReference type="EMBL" id="MCF1752546.1"/>
    </source>
</evidence>
<feature type="binding site" evidence="18">
    <location>
        <begin position="31"/>
        <end position="32"/>
    </location>
    <ligand>
        <name>D-ribulose 5-phosphate</name>
        <dbReference type="ChEBI" id="CHEBI:58121"/>
    </ligand>
</feature>
<feature type="domain" description="GTP cyclohydrolase II" evidence="19">
    <location>
        <begin position="216"/>
        <end position="378"/>
    </location>
</feature>
<dbReference type="InterPro" id="IPR036144">
    <property type="entry name" value="RibA-like_sf"/>
</dbReference>
<dbReference type="Pfam" id="PF00925">
    <property type="entry name" value="GTP_cyclohydro2"/>
    <property type="match status" value="1"/>
</dbReference>
<dbReference type="NCBIfam" id="TIGR00506">
    <property type="entry name" value="ribB"/>
    <property type="match status" value="1"/>
</dbReference>
<dbReference type="CDD" id="cd00641">
    <property type="entry name" value="GTP_cyclohydro2"/>
    <property type="match status" value="1"/>
</dbReference>
<sequence>MSNIITLDTIESAIEAIKNGEVIIVVDDEDRENEGDFICAAEKVTPEIVNFMATHGRGLICAPLIEDRCEQLGLELMVGHNTATFETPFTVSVDLIGHGCTTGISASDRAKTIKALIDDSIHPDELGKPGHIFPLKAKRGGVLRRAGHTEAAIDFARLAGLAPAGVLVEIMNEDGTMARLPDLVDVAKKFGLKLVSIKDLIAYRMKHESLIKREIGVEMPTAWGDFDLIAYRQTSTGDLHLALIKGSWDENEPVMVRVHSSCVTGDIFGSCRCDCGPQLHKAMEMVEKEGKGVVVYMNQEGRGIGLINKLKAYKLQEQGMDTVQANLALGFPMDKRDYGVGAQILRDLGISKIRLISNNPTKRVGLLGYGLEIVEQIPLEIKPNPHNEKYLATKRDKMGHSILKNLK</sequence>
<feature type="binding site" evidence="18">
    <location>
        <position position="32"/>
    </location>
    <ligand>
        <name>Mg(2+)</name>
        <dbReference type="ChEBI" id="CHEBI:18420"/>
        <label>1</label>
    </ligand>
</feature>
<evidence type="ECO:0000256" key="14">
    <source>
        <dbReference type="ARBA" id="ARBA00023211"/>
    </source>
</evidence>
<organism evidence="20 21">
    <name type="scientific">Mariniradius sediminis</name>
    <dbReference type="NCBI Taxonomy" id="2909237"/>
    <lineage>
        <taxon>Bacteria</taxon>
        <taxon>Pseudomonadati</taxon>
        <taxon>Bacteroidota</taxon>
        <taxon>Cytophagia</taxon>
        <taxon>Cytophagales</taxon>
        <taxon>Cyclobacteriaceae</taxon>
        <taxon>Mariniradius</taxon>
    </lineage>
</organism>
<dbReference type="HAMAP" id="MF_01283">
    <property type="entry name" value="RibBA"/>
    <property type="match status" value="1"/>
</dbReference>
<dbReference type="InterPro" id="IPR016299">
    <property type="entry name" value="Riboflavin_synth_RibBA"/>
</dbReference>
<dbReference type="InterPro" id="IPR000422">
    <property type="entry name" value="DHBP_synthase_RibB"/>
</dbReference>
<evidence type="ECO:0000256" key="6">
    <source>
        <dbReference type="ARBA" id="ARBA00008976"/>
    </source>
</evidence>
<keyword evidence="13 18" id="KW-0342">GTP-binding</keyword>
<dbReference type="HAMAP" id="MF_00180">
    <property type="entry name" value="RibB"/>
    <property type="match status" value="1"/>
</dbReference>
<dbReference type="GO" id="GO:0003935">
    <property type="term" value="F:GTP cyclohydrolase II activity"/>
    <property type="evidence" value="ECO:0007669"/>
    <property type="project" value="UniProtKB-EC"/>
</dbReference>
<evidence type="ECO:0000256" key="2">
    <source>
        <dbReference type="ARBA" id="ARBA00002284"/>
    </source>
</evidence>
<keyword evidence="21" id="KW-1185">Reference proteome</keyword>
<evidence type="ECO:0000256" key="1">
    <source>
        <dbReference type="ARBA" id="ARBA00000141"/>
    </source>
</evidence>
<keyword evidence="8 18" id="KW-0479">Metal-binding</keyword>
<keyword evidence="9 18" id="KW-0547">Nucleotide-binding</keyword>
<feature type="binding site" evidence="18">
    <location>
        <position position="357"/>
    </location>
    <ligand>
        <name>GTP</name>
        <dbReference type="ChEBI" id="CHEBI:37565"/>
    </ligand>
</feature>
<keyword evidence="15 18" id="KW-0456">Lyase</keyword>
<dbReference type="PIRSF" id="PIRSF001259">
    <property type="entry name" value="RibA"/>
    <property type="match status" value="1"/>
</dbReference>
<evidence type="ECO:0000313" key="21">
    <source>
        <dbReference type="Proteomes" id="UP001201449"/>
    </source>
</evidence>
<dbReference type="PANTHER" id="PTHR21327:SF18">
    <property type="entry name" value="3,4-DIHYDROXY-2-BUTANONE 4-PHOSPHATE SYNTHASE"/>
    <property type="match status" value="1"/>
</dbReference>
<evidence type="ECO:0000259" key="19">
    <source>
        <dbReference type="Pfam" id="PF00925"/>
    </source>
</evidence>
<proteinExistence type="inferred from homology"/>
<feature type="region of interest" description="DHBP synthase" evidence="18">
    <location>
        <begin position="1"/>
        <end position="206"/>
    </location>
</feature>
<feature type="binding site" evidence="18">
    <location>
        <begin position="300"/>
        <end position="302"/>
    </location>
    <ligand>
        <name>GTP</name>
        <dbReference type="ChEBI" id="CHEBI:37565"/>
    </ligand>
</feature>